<dbReference type="RefSeq" id="WP_224190313.1">
    <property type="nucleotide sequence ID" value="NZ_JAIRAU010000001.1"/>
</dbReference>
<dbReference type="Pfam" id="PF05685">
    <property type="entry name" value="Uma2"/>
    <property type="match status" value="1"/>
</dbReference>
<dbReference type="EMBL" id="JAIRAU010000001">
    <property type="protein sequence ID" value="MBZ5708566.1"/>
    <property type="molecule type" value="Genomic_DNA"/>
</dbReference>
<dbReference type="SUPFAM" id="SSF52980">
    <property type="entry name" value="Restriction endonuclease-like"/>
    <property type="match status" value="1"/>
</dbReference>
<evidence type="ECO:0000313" key="3">
    <source>
        <dbReference type="Proteomes" id="UP001139031"/>
    </source>
</evidence>
<keyword evidence="2" id="KW-0540">Nuclease</keyword>
<organism evidence="2 3">
    <name type="scientific">Nannocystis pusilla</name>
    <dbReference type="NCBI Taxonomy" id="889268"/>
    <lineage>
        <taxon>Bacteria</taxon>
        <taxon>Pseudomonadati</taxon>
        <taxon>Myxococcota</taxon>
        <taxon>Polyangia</taxon>
        <taxon>Nannocystales</taxon>
        <taxon>Nannocystaceae</taxon>
        <taxon>Nannocystis</taxon>
    </lineage>
</organism>
<dbReference type="CDD" id="cd06260">
    <property type="entry name" value="DUF820-like"/>
    <property type="match status" value="1"/>
</dbReference>
<proteinExistence type="predicted"/>
<dbReference type="PANTHER" id="PTHR34107">
    <property type="entry name" value="SLL0198 PROTEIN-RELATED"/>
    <property type="match status" value="1"/>
</dbReference>
<dbReference type="PANTHER" id="PTHR34107:SF4">
    <property type="entry name" value="SLL1222 PROTEIN"/>
    <property type="match status" value="1"/>
</dbReference>
<reference evidence="2" key="1">
    <citation type="submission" date="2021-08" db="EMBL/GenBank/DDBJ databases">
        <authorList>
            <person name="Stevens D.C."/>
        </authorList>
    </citation>
    <scope>NUCLEOTIDE SEQUENCE</scope>
    <source>
        <strain evidence="2">DSM 53165</strain>
    </source>
</reference>
<accession>A0ABS7TK26</accession>
<feature type="domain" description="Putative restriction endonuclease" evidence="1">
    <location>
        <begin position="12"/>
        <end position="180"/>
    </location>
</feature>
<gene>
    <name evidence="2" type="ORF">K7C98_04800</name>
</gene>
<keyword evidence="3" id="KW-1185">Reference proteome</keyword>
<dbReference type="Proteomes" id="UP001139031">
    <property type="component" value="Unassembled WGS sequence"/>
</dbReference>
<dbReference type="InterPro" id="IPR011335">
    <property type="entry name" value="Restrct_endonuc-II-like"/>
</dbReference>
<evidence type="ECO:0000313" key="2">
    <source>
        <dbReference type="EMBL" id="MBZ5708566.1"/>
    </source>
</evidence>
<keyword evidence="2" id="KW-0255">Endonuclease</keyword>
<dbReference type="InterPro" id="IPR008538">
    <property type="entry name" value="Uma2"/>
</dbReference>
<keyword evidence="2" id="KW-0378">Hydrolase</keyword>
<protein>
    <submittedName>
        <fullName evidence="2">Uma2 family endonuclease</fullName>
    </submittedName>
</protein>
<evidence type="ECO:0000259" key="1">
    <source>
        <dbReference type="Pfam" id="PF05685"/>
    </source>
</evidence>
<dbReference type="GO" id="GO:0004519">
    <property type="term" value="F:endonuclease activity"/>
    <property type="evidence" value="ECO:0007669"/>
    <property type="project" value="UniProtKB-KW"/>
</dbReference>
<dbReference type="Gene3D" id="3.90.1570.10">
    <property type="entry name" value="tt1808, chain A"/>
    <property type="match status" value="1"/>
</dbReference>
<dbReference type="InterPro" id="IPR012296">
    <property type="entry name" value="Nuclease_put_TT1808"/>
</dbReference>
<name>A0ABS7TK26_9BACT</name>
<comment type="caution">
    <text evidence="2">The sequence shown here is derived from an EMBL/GenBank/DDBJ whole genome shotgun (WGS) entry which is preliminary data.</text>
</comment>
<sequence length="192" mass="21607">MATARKLATYDDLLAYPSEVKTEIFDGEIHTQPSPLPGHGRAQLALGRFVGGPFDGDTEGPDGWWILQEIDVRFEAHDVVRPDVVGWRRARLPDPWDKRPIDVVPDWICEVLSPSTEKVDRVRKLHLYARHGVPYYWLVDPAARVLEAFVLDGTQWRVAGSYDDTALARIPPFEAIELPVGRLFPPLPPPAP</sequence>